<feature type="region of interest" description="Disordered" evidence="1">
    <location>
        <begin position="25"/>
        <end position="44"/>
    </location>
</feature>
<evidence type="ECO:0000313" key="2">
    <source>
        <dbReference type="EMBL" id="MBW0485901.1"/>
    </source>
</evidence>
<gene>
    <name evidence="2" type="ORF">O181_025616</name>
</gene>
<evidence type="ECO:0000313" key="3">
    <source>
        <dbReference type="Proteomes" id="UP000765509"/>
    </source>
</evidence>
<protein>
    <submittedName>
        <fullName evidence="2">Uncharacterized protein</fullName>
    </submittedName>
</protein>
<dbReference type="Proteomes" id="UP000765509">
    <property type="component" value="Unassembled WGS sequence"/>
</dbReference>
<feature type="compositionally biased region" description="Basic and acidic residues" evidence="1">
    <location>
        <begin position="400"/>
        <end position="416"/>
    </location>
</feature>
<feature type="compositionally biased region" description="Basic and acidic residues" evidence="1">
    <location>
        <begin position="130"/>
        <end position="143"/>
    </location>
</feature>
<feature type="region of interest" description="Disordered" evidence="1">
    <location>
        <begin position="130"/>
        <end position="163"/>
    </location>
</feature>
<feature type="compositionally biased region" description="Basic and acidic residues" evidence="1">
    <location>
        <begin position="151"/>
        <end position="163"/>
    </location>
</feature>
<keyword evidence="3" id="KW-1185">Reference proteome</keyword>
<sequence>MSPAHLRNLGIPRNKSEDREGLFRTRRLGRGHLGHSGGWQYTEGNHTHSAIHLPIEQKPQTRGLEGYGSSSSAAPTAQRSFPTYNGKQEVQPSMPLGRTWRMLPEDMSQRDTLQRPYGHHYWMESQQEVHTPRIEGNQDKGESSHYPSYRRTADTDRAHSDSFRLTRSRLTQLSSGSTPFSHQQISGQELPFFTIPGSFQENIRIQWQKQDIFQPRAERVRPNDPEAFGVGERSTQEPEIVVNISRISSSNNRNITPTQNEHNAVTHESSLNSDALWLQISQFAEKTKTHFSELQAIHEMMKTLKSSMDKTVKALQEGHAQLRKPSYEANKRLNQVFEEQHHCKRDRDCLDQDINKLFNVYQSMKPQPQGHVLDNPSHQEDIKPDVLLENETRSPSQYQDGDRMSYSEKAELKEASRSLTLAQTL</sequence>
<evidence type="ECO:0000256" key="1">
    <source>
        <dbReference type="SAM" id="MobiDB-lite"/>
    </source>
</evidence>
<dbReference type="AlphaFoldDB" id="A0A9Q3CNS5"/>
<feature type="region of interest" description="Disordered" evidence="1">
    <location>
        <begin position="61"/>
        <end position="92"/>
    </location>
</feature>
<name>A0A9Q3CNS5_9BASI</name>
<feature type="region of interest" description="Disordered" evidence="1">
    <location>
        <begin position="1"/>
        <end position="20"/>
    </location>
</feature>
<feature type="region of interest" description="Disordered" evidence="1">
    <location>
        <begin position="386"/>
        <end position="425"/>
    </location>
</feature>
<feature type="compositionally biased region" description="Polar residues" evidence="1">
    <location>
        <begin position="68"/>
        <end position="91"/>
    </location>
</feature>
<organism evidence="2 3">
    <name type="scientific">Austropuccinia psidii MF-1</name>
    <dbReference type="NCBI Taxonomy" id="1389203"/>
    <lineage>
        <taxon>Eukaryota</taxon>
        <taxon>Fungi</taxon>
        <taxon>Dikarya</taxon>
        <taxon>Basidiomycota</taxon>
        <taxon>Pucciniomycotina</taxon>
        <taxon>Pucciniomycetes</taxon>
        <taxon>Pucciniales</taxon>
        <taxon>Sphaerophragmiaceae</taxon>
        <taxon>Austropuccinia</taxon>
    </lineage>
</organism>
<comment type="caution">
    <text evidence="2">The sequence shown here is derived from an EMBL/GenBank/DDBJ whole genome shotgun (WGS) entry which is preliminary data.</text>
</comment>
<proteinExistence type="predicted"/>
<reference evidence="2" key="1">
    <citation type="submission" date="2021-03" db="EMBL/GenBank/DDBJ databases">
        <title>Draft genome sequence of rust myrtle Austropuccinia psidii MF-1, a brazilian biotype.</title>
        <authorList>
            <person name="Quecine M.C."/>
            <person name="Pachon D.M.R."/>
            <person name="Bonatelli M.L."/>
            <person name="Correr F.H."/>
            <person name="Franceschini L.M."/>
            <person name="Leite T.F."/>
            <person name="Margarido G.R.A."/>
            <person name="Almeida C.A."/>
            <person name="Ferrarezi J.A."/>
            <person name="Labate C.A."/>
        </authorList>
    </citation>
    <scope>NUCLEOTIDE SEQUENCE</scope>
    <source>
        <strain evidence="2">MF-1</strain>
    </source>
</reference>
<accession>A0A9Q3CNS5</accession>
<dbReference type="EMBL" id="AVOT02008383">
    <property type="protein sequence ID" value="MBW0485901.1"/>
    <property type="molecule type" value="Genomic_DNA"/>
</dbReference>